<keyword evidence="4" id="KW-1003">Cell membrane</keyword>
<evidence type="ECO:0000256" key="8">
    <source>
        <dbReference type="ARBA" id="ARBA00023065"/>
    </source>
</evidence>
<dbReference type="SUPFAM" id="SSF90112">
    <property type="entry name" value="Neurotransmitter-gated ion-channel transmembrane pore"/>
    <property type="match status" value="1"/>
</dbReference>
<dbReference type="WBParaSite" id="PSAMB.scaffold5106size12635.g25894.t1">
    <property type="protein sequence ID" value="PSAMB.scaffold5106size12635.g25894.t1"/>
    <property type="gene ID" value="PSAMB.scaffold5106size12635.g25894"/>
</dbReference>
<evidence type="ECO:0000256" key="2">
    <source>
        <dbReference type="ARBA" id="ARBA00004236"/>
    </source>
</evidence>
<evidence type="ECO:0000313" key="14">
    <source>
        <dbReference type="Proteomes" id="UP000887566"/>
    </source>
</evidence>
<feature type="transmembrane region" description="Helical" evidence="11">
    <location>
        <begin position="288"/>
        <end position="307"/>
    </location>
</feature>
<keyword evidence="9 11" id="KW-0472">Membrane</keyword>
<dbReference type="Pfam" id="PF02932">
    <property type="entry name" value="Neur_chan_memb"/>
    <property type="match status" value="1"/>
</dbReference>
<organism evidence="14 15">
    <name type="scientific">Plectus sambesii</name>
    <dbReference type="NCBI Taxonomy" id="2011161"/>
    <lineage>
        <taxon>Eukaryota</taxon>
        <taxon>Metazoa</taxon>
        <taxon>Ecdysozoa</taxon>
        <taxon>Nematoda</taxon>
        <taxon>Chromadorea</taxon>
        <taxon>Plectida</taxon>
        <taxon>Plectina</taxon>
        <taxon>Plectoidea</taxon>
        <taxon>Plectidae</taxon>
        <taxon>Plectus</taxon>
    </lineage>
</organism>
<evidence type="ECO:0000256" key="3">
    <source>
        <dbReference type="ARBA" id="ARBA00022448"/>
    </source>
</evidence>
<dbReference type="PRINTS" id="PR00253">
    <property type="entry name" value="GABAARECEPTR"/>
</dbReference>
<dbReference type="PRINTS" id="PR00252">
    <property type="entry name" value="NRIONCHANNEL"/>
</dbReference>
<evidence type="ECO:0000256" key="5">
    <source>
        <dbReference type="ARBA" id="ARBA00022692"/>
    </source>
</evidence>
<dbReference type="InterPro" id="IPR036734">
    <property type="entry name" value="Neur_chan_lig-bd_sf"/>
</dbReference>
<evidence type="ECO:0000256" key="6">
    <source>
        <dbReference type="ARBA" id="ARBA00022729"/>
    </source>
</evidence>
<dbReference type="InterPro" id="IPR018000">
    <property type="entry name" value="Neurotransmitter_ion_chnl_CS"/>
</dbReference>
<dbReference type="SUPFAM" id="SSF63712">
    <property type="entry name" value="Nicotinic receptor ligand binding domain-like"/>
    <property type="match status" value="1"/>
</dbReference>
<sequence length="451" mass="51755">MARSDISDELPTFQPTALCLNDSDVISLLLRGYNKVKVPAVPGKKNAPLEVLVEVWVQDISSISDITSEFLIDIYISESWVDPLLRFTHMRPCHKNLTLSHQLLHELWTPNTCFINSKRAAIHSSPFPNVWLMVDQDGTVSTNYRMKLQGPCTMDLTAFPMDTIFCWLTFESFNYNINEVKMRWREPLSIALLNDIKTQWGSNKSIVATTTPADFINLADYELIKMQTFRNETQYPAGMWDEMTMEFKFKRKMGWYIWQGYLPTYLAIFISWISFYLGSRAIPSRTMIGVNSLLALTFQFGSLINGLPRVSYVKAIDVWMLGCSAFIFASLLELALVGYIDGLNFQRLRAPEMTEVGEKLACCSDAASVGPLFSLRRPIPTGVELRRLMQPLRRASTTLQQSRITLIRCCSYNVDRIDRFSAIMFPCAFGAFNIFYWIYYGYYIHEAKNHA</sequence>
<evidence type="ECO:0000313" key="15">
    <source>
        <dbReference type="WBParaSite" id="PSAMB.scaffold5106size12635.g25894.t1"/>
    </source>
</evidence>
<keyword evidence="3 11" id="KW-0813">Transport</keyword>
<keyword evidence="5 11" id="KW-0812">Transmembrane</keyword>
<feature type="transmembrane region" description="Helical" evidence="11">
    <location>
        <begin position="420"/>
        <end position="439"/>
    </location>
</feature>
<accession>A0A914WTT8</accession>
<keyword evidence="8 11" id="KW-0406">Ion transport</keyword>
<dbReference type="InterPro" id="IPR006201">
    <property type="entry name" value="Neur_channel"/>
</dbReference>
<feature type="domain" description="Neurotransmitter-gated ion-channel transmembrane" evidence="13">
    <location>
        <begin position="261"/>
        <end position="340"/>
    </location>
</feature>
<evidence type="ECO:0000256" key="7">
    <source>
        <dbReference type="ARBA" id="ARBA00022989"/>
    </source>
</evidence>
<dbReference type="Proteomes" id="UP000887566">
    <property type="component" value="Unplaced"/>
</dbReference>
<evidence type="ECO:0000259" key="12">
    <source>
        <dbReference type="Pfam" id="PF02931"/>
    </source>
</evidence>
<dbReference type="InterPro" id="IPR038050">
    <property type="entry name" value="Neuro_actylchol_rec"/>
</dbReference>
<name>A0A914WTT8_9BILA</name>
<evidence type="ECO:0000256" key="9">
    <source>
        <dbReference type="ARBA" id="ARBA00023136"/>
    </source>
</evidence>
<protein>
    <submittedName>
        <fullName evidence="15">Uncharacterized protein</fullName>
    </submittedName>
</protein>
<dbReference type="InterPro" id="IPR006028">
    <property type="entry name" value="GABAA/Glycine_rcpt"/>
</dbReference>
<evidence type="ECO:0000256" key="11">
    <source>
        <dbReference type="RuleBase" id="RU000687"/>
    </source>
</evidence>
<dbReference type="GO" id="GO:0004888">
    <property type="term" value="F:transmembrane signaling receptor activity"/>
    <property type="evidence" value="ECO:0007669"/>
    <property type="project" value="InterPro"/>
</dbReference>
<dbReference type="AlphaFoldDB" id="A0A914WTT8"/>
<comment type="similarity">
    <text evidence="11">Belongs to the ligand-gated ion channel (TC 1.A.9) family.</text>
</comment>
<dbReference type="GO" id="GO:0005230">
    <property type="term" value="F:extracellular ligand-gated monoatomic ion channel activity"/>
    <property type="evidence" value="ECO:0007669"/>
    <property type="project" value="InterPro"/>
</dbReference>
<evidence type="ECO:0000256" key="4">
    <source>
        <dbReference type="ARBA" id="ARBA00022475"/>
    </source>
</evidence>
<dbReference type="InterPro" id="IPR006029">
    <property type="entry name" value="Neurotrans-gated_channel_TM"/>
</dbReference>
<keyword evidence="10 11" id="KW-0407">Ion channel</keyword>
<keyword evidence="6" id="KW-0732">Signal</keyword>
<feature type="transmembrane region" description="Helical" evidence="11">
    <location>
        <begin position="255"/>
        <end position="276"/>
    </location>
</feature>
<dbReference type="Gene3D" id="1.20.58.390">
    <property type="entry name" value="Neurotransmitter-gated ion-channel transmembrane domain"/>
    <property type="match status" value="1"/>
</dbReference>
<evidence type="ECO:0000256" key="10">
    <source>
        <dbReference type="ARBA" id="ARBA00023303"/>
    </source>
</evidence>
<dbReference type="InterPro" id="IPR036719">
    <property type="entry name" value="Neuro-gated_channel_TM_sf"/>
</dbReference>
<dbReference type="PANTHER" id="PTHR18945">
    <property type="entry name" value="NEUROTRANSMITTER GATED ION CHANNEL"/>
    <property type="match status" value="1"/>
</dbReference>
<dbReference type="InterPro" id="IPR006202">
    <property type="entry name" value="Neur_chan_lig-bd"/>
</dbReference>
<comment type="subcellular location">
    <subcellularLocation>
        <location evidence="2">Cell membrane</location>
    </subcellularLocation>
    <subcellularLocation>
        <location evidence="1">Membrane</location>
        <topology evidence="1">Multi-pass membrane protein</topology>
    </subcellularLocation>
</comment>
<evidence type="ECO:0000259" key="13">
    <source>
        <dbReference type="Pfam" id="PF02932"/>
    </source>
</evidence>
<proteinExistence type="inferred from homology"/>
<reference evidence="15" key="1">
    <citation type="submission" date="2022-11" db="UniProtKB">
        <authorList>
            <consortium name="WormBaseParasite"/>
        </authorList>
    </citation>
    <scope>IDENTIFICATION</scope>
</reference>
<dbReference type="Pfam" id="PF02931">
    <property type="entry name" value="Neur_chan_LBD"/>
    <property type="match status" value="1"/>
</dbReference>
<feature type="domain" description="Neurotransmitter-gated ion-channel ligand-binding" evidence="12">
    <location>
        <begin position="24"/>
        <end position="253"/>
    </location>
</feature>
<dbReference type="GO" id="GO:0005886">
    <property type="term" value="C:plasma membrane"/>
    <property type="evidence" value="ECO:0007669"/>
    <property type="project" value="UniProtKB-SubCell"/>
</dbReference>
<dbReference type="CDD" id="cd18990">
    <property type="entry name" value="LGIC_ECD_GABAAR"/>
    <property type="match status" value="1"/>
</dbReference>
<keyword evidence="7 11" id="KW-1133">Transmembrane helix</keyword>
<dbReference type="Gene3D" id="2.70.170.10">
    <property type="entry name" value="Neurotransmitter-gated ion-channel ligand-binding domain"/>
    <property type="match status" value="1"/>
</dbReference>
<dbReference type="CDD" id="cd19049">
    <property type="entry name" value="LGIC_TM_anion"/>
    <property type="match status" value="1"/>
</dbReference>
<keyword evidence="14" id="KW-1185">Reference proteome</keyword>
<dbReference type="PROSITE" id="PS00236">
    <property type="entry name" value="NEUROTR_ION_CHANNEL"/>
    <property type="match status" value="1"/>
</dbReference>
<evidence type="ECO:0000256" key="1">
    <source>
        <dbReference type="ARBA" id="ARBA00004141"/>
    </source>
</evidence>
<feature type="transmembrane region" description="Helical" evidence="11">
    <location>
        <begin position="319"/>
        <end position="340"/>
    </location>
</feature>